<keyword evidence="2" id="KW-1185">Reference proteome</keyword>
<dbReference type="EMBL" id="MU842828">
    <property type="protein sequence ID" value="KAK2032700.1"/>
    <property type="molecule type" value="Genomic_DNA"/>
</dbReference>
<evidence type="ECO:0000313" key="1">
    <source>
        <dbReference type="EMBL" id="KAK2032700.1"/>
    </source>
</evidence>
<comment type="caution">
    <text evidence="1">The sequence shown here is derived from an EMBL/GenBank/DDBJ whole genome shotgun (WGS) entry which is preliminary data.</text>
</comment>
<dbReference type="Proteomes" id="UP001232148">
    <property type="component" value="Unassembled WGS sequence"/>
</dbReference>
<organism evidence="1 2">
    <name type="scientific">Colletotrichum zoysiae</name>
    <dbReference type="NCBI Taxonomy" id="1216348"/>
    <lineage>
        <taxon>Eukaryota</taxon>
        <taxon>Fungi</taxon>
        <taxon>Dikarya</taxon>
        <taxon>Ascomycota</taxon>
        <taxon>Pezizomycotina</taxon>
        <taxon>Sordariomycetes</taxon>
        <taxon>Hypocreomycetidae</taxon>
        <taxon>Glomerellales</taxon>
        <taxon>Glomerellaceae</taxon>
        <taxon>Colletotrichum</taxon>
        <taxon>Colletotrichum graminicola species complex</taxon>
    </lineage>
</organism>
<gene>
    <name evidence="1" type="ORF">LX32DRAFT_167937</name>
</gene>
<proteinExistence type="predicted"/>
<protein>
    <submittedName>
        <fullName evidence="1">Uncharacterized protein</fullName>
    </submittedName>
</protein>
<reference evidence="1" key="1">
    <citation type="submission" date="2021-06" db="EMBL/GenBank/DDBJ databases">
        <title>Comparative genomics, transcriptomics and evolutionary studies reveal genomic signatures of adaptation to plant cell wall in hemibiotrophic fungi.</title>
        <authorList>
            <consortium name="DOE Joint Genome Institute"/>
            <person name="Baroncelli R."/>
            <person name="Diaz J.F."/>
            <person name="Benocci T."/>
            <person name="Peng M."/>
            <person name="Battaglia E."/>
            <person name="Haridas S."/>
            <person name="Andreopoulos W."/>
            <person name="Labutti K."/>
            <person name="Pangilinan J."/>
            <person name="Floch G.L."/>
            <person name="Makela M.R."/>
            <person name="Henrissat B."/>
            <person name="Grigoriev I.V."/>
            <person name="Crouch J.A."/>
            <person name="De Vries R.P."/>
            <person name="Sukno S.A."/>
            <person name="Thon M.R."/>
        </authorList>
    </citation>
    <scope>NUCLEOTIDE SEQUENCE</scope>
    <source>
        <strain evidence="1">MAFF235873</strain>
    </source>
</reference>
<accession>A0AAD9M801</accession>
<dbReference type="AlphaFoldDB" id="A0AAD9M801"/>
<evidence type="ECO:0000313" key="2">
    <source>
        <dbReference type="Proteomes" id="UP001232148"/>
    </source>
</evidence>
<sequence length="163" mass="18071">MFQQSLSFFVVSPEFSTCKHHSIHVVRMGPLTRLDVPHGAAPSVVGLALVLSGRTCGYLPSRPPAPPRDRPCVRECIPTSWAGKRQVVEGSRRYCHLSCIGRSLSRSKVRASAFPRTFCYIQSHSSFSTRIVLCFLKVGSIKTWLALELSMGMKAKIGIPIRE</sequence>
<name>A0AAD9M801_9PEZI</name>